<dbReference type="InterPro" id="IPR012338">
    <property type="entry name" value="Beta-lactam/transpept-like"/>
</dbReference>
<evidence type="ECO:0000256" key="2">
    <source>
        <dbReference type="ARBA" id="ARBA00022645"/>
    </source>
</evidence>
<keyword evidence="2" id="KW-0378">Hydrolase</keyword>
<evidence type="ECO:0000259" key="4">
    <source>
        <dbReference type="Pfam" id="PF00905"/>
    </source>
</evidence>
<feature type="domain" description="Penicillin-binding protein transpeptidase" evidence="4">
    <location>
        <begin position="179"/>
        <end position="474"/>
    </location>
</feature>
<name>A0ABU5L7D2_9RICK</name>
<protein>
    <submittedName>
        <fullName evidence="6">FtsI superfamily peptidoglican synthase</fullName>
    </submittedName>
</protein>
<dbReference type="RefSeq" id="WP_322497522.1">
    <property type="nucleotide sequence ID" value="NZ_JARGYT010000016.1"/>
</dbReference>
<proteinExistence type="predicted"/>
<dbReference type="Gene3D" id="3.30.450.330">
    <property type="match status" value="1"/>
</dbReference>
<dbReference type="Pfam" id="PF00905">
    <property type="entry name" value="Transpeptidase"/>
    <property type="match status" value="1"/>
</dbReference>
<dbReference type="InterPro" id="IPR036138">
    <property type="entry name" value="PBP_dimer_sf"/>
</dbReference>
<dbReference type="PANTHER" id="PTHR30627">
    <property type="entry name" value="PEPTIDOGLYCAN D,D-TRANSPEPTIDASE"/>
    <property type="match status" value="1"/>
</dbReference>
<evidence type="ECO:0000313" key="7">
    <source>
        <dbReference type="Proteomes" id="UP001293791"/>
    </source>
</evidence>
<comment type="caution">
    <text evidence="6">The sequence shown here is derived from an EMBL/GenBank/DDBJ whole genome shotgun (WGS) entry which is preliminary data.</text>
</comment>
<sequence length="512" mass="56428">MIKLLSFTTLDVLKKKQVDLINRRAPIFDRNGVVLASNLQTFSAYINPRKIKNLHSFKQRMLKLGYVDINKKLDLNREFIWLFKKLSPDEKKRIETAGISEINFIEENKRILPHGNLFSHVIGHVCEDGIGMSGIEKKYNNLLMSDGGGIKLTIDTRVQHYVRESLINGIKMHSAKSGAGIVIDVNTGELLSIVSYPDFNPSNIKKSDKDKLVNWATYGAYEMGSSFKVLTIASALDSKSISETDIIDASKPLKIGKFTIRDYRGKGSALSVEEVLMYSSNIGTAKIAQSMGKNLQYSYLQKLGLLSNIESNVPYVASPIIGTWSDTRALTTSYGHGIAVSPLHLITAISAVVNGGVLCKPSIIFGESDCSSKVLKKETSLIMRKLMRLAVEKGSVKKADVEGYNVAAKSGTAEKIIDGKYSKDENLVSTVAVFPINEPKYVVLIMIDSPQKNFINKGFRTGGMVAAPVVSEIIRKIAPILNVAPIRKTNKGDAFLQVHQKNSYRFASAKSN</sequence>
<evidence type="ECO:0000259" key="5">
    <source>
        <dbReference type="Pfam" id="PF03717"/>
    </source>
</evidence>
<evidence type="ECO:0000256" key="1">
    <source>
        <dbReference type="ARBA" id="ARBA00004370"/>
    </source>
</evidence>
<dbReference type="InterPro" id="IPR005311">
    <property type="entry name" value="PBP_dimer"/>
</dbReference>
<keyword evidence="7" id="KW-1185">Reference proteome</keyword>
<dbReference type="Gene3D" id="3.90.1310.10">
    <property type="entry name" value="Penicillin-binding protein 2a (Domain 2)"/>
    <property type="match status" value="1"/>
</dbReference>
<keyword evidence="2" id="KW-0121">Carboxypeptidase</keyword>
<keyword evidence="3" id="KW-0472">Membrane</keyword>
<dbReference type="SUPFAM" id="SSF56519">
    <property type="entry name" value="Penicillin binding protein dimerisation domain"/>
    <property type="match status" value="1"/>
</dbReference>
<dbReference type="InterPro" id="IPR050515">
    <property type="entry name" value="Beta-lactam/transpept"/>
</dbReference>
<dbReference type="PANTHER" id="PTHR30627:SF1">
    <property type="entry name" value="PEPTIDOGLYCAN D,D-TRANSPEPTIDASE FTSI"/>
    <property type="match status" value="1"/>
</dbReference>
<dbReference type="EMBL" id="JARGYT010000016">
    <property type="protein sequence ID" value="MDZ5762033.1"/>
    <property type="molecule type" value="Genomic_DNA"/>
</dbReference>
<evidence type="ECO:0000256" key="3">
    <source>
        <dbReference type="ARBA" id="ARBA00023136"/>
    </source>
</evidence>
<organism evidence="6 7">
    <name type="scientific">Candidatus Cyrtobacter comes</name>
    <dbReference type="NCBI Taxonomy" id="675776"/>
    <lineage>
        <taxon>Bacteria</taxon>
        <taxon>Pseudomonadati</taxon>
        <taxon>Pseudomonadota</taxon>
        <taxon>Alphaproteobacteria</taxon>
        <taxon>Rickettsiales</taxon>
        <taxon>Candidatus Midichloriaceae</taxon>
        <taxon>Candidatus Cyrtobacter</taxon>
    </lineage>
</organism>
<dbReference type="Gene3D" id="3.40.710.10">
    <property type="entry name" value="DD-peptidase/beta-lactamase superfamily"/>
    <property type="match status" value="1"/>
</dbReference>
<gene>
    <name evidence="6" type="ORF">Cyrtocomes_00399</name>
</gene>
<dbReference type="Pfam" id="PF03717">
    <property type="entry name" value="PBP_dimer"/>
    <property type="match status" value="1"/>
</dbReference>
<accession>A0ABU5L7D2</accession>
<comment type="subcellular location">
    <subcellularLocation>
        <location evidence="1">Membrane</location>
    </subcellularLocation>
</comment>
<keyword evidence="2" id="KW-0645">Protease</keyword>
<dbReference type="Proteomes" id="UP001293791">
    <property type="component" value="Unassembled WGS sequence"/>
</dbReference>
<evidence type="ECO:0000313" key="6">
    <source>
        <dbReference type="EMBL" id="MDZ5762033.1"/>
    </source>
</evidence>
<dbReference type="SUPFAM" id="SSF56601">
    <property type="entry name" value="beta-lactamase/transpeptidase-like"/>
    <property type="match status" value="1"/>
</dbReference>
<feature type="domain" description="Penicillin-binding protein dimerisation" evidence="5">
    <location>
        <begin position="24"/>
        <end position="155"/>
    </location>
</feature>
<dbReference type="InterPro" id="IPR001460">
    <property type="entry name" value="PCN-bd_Tpept"/>
</dbReference>
<reference evidence="6 7" key="1">
    <citation type="submission" date="2023-02" db="EMBL/GenBank/DDBJ databases">
        <title>Host association and intracellularity evolved multiple times independently in the Rickettsiales.</title>
        <authorList>
            <person name="Castelli M."/>
            <person name="Nardi T."/>
            <person name="Gammuto L."/>
            <person name="Bellinzona G."/>
            <person name="Sabaneyeva E."/>
            <person name="Potekhin A."/>
            <person name="Serra V."/>
            <person name="Petroni G."/>
            <person name="Sassera D."/>
        </authorList>
    </citation>
    <scope>NUCLEOTIDE SEQUENCE [LARGE SCALE GENOMIC DNA]</scope>
    <source>
        <strain evidence="6 7">BOD18</strain>
    </source>
</reference>